<feature type="transmembrane region" description="Helical" evidence="2">
    <location>
        <begin position="216"/>
        <end position="236"/>
    </location>
</feature>
<feature type="transmembrane region" description="Helical" evidence="2">
    <location>
        <begin position="179"/>
        <end position="196"/>
    </location>
</feature>
<dbReference type="eggNOG" id="ENOG502SR6M">
    <property type="taxonomic scope" value="Eukaryota"/>
</dbReference>
<comment type="caution">
    <text evidence="3">The sequence shown here is derived from an EMBL/GenBank/DDBJ whole genome shotgun (WGS) entry which is preliminary data.</text>
</comment>
<feature type="transmembrane region" description="Helical" evidence="2">
    <location>
        <begin position="31"/>
        <end position="49"/>
    </location>
</feature>
<organism evidence="3 4">
    <name type="scientific">Thalassiosira oceanica</name>
    <name type="common">Marine diatom</name>
    <dbReference type="NCBI Taxonomy" id="159749"/>
    <lineage>
        <taxon>Eukaryota</taxon>
        <taxon>Sar</taxon>
        <taxon>Stramenopiles</taxon>
        <taxon>Ochrophyta</taxon>
        <taxon>Bacillariophyta</taxon>
        <taxon>Coscinodiscophyceae</taxon>
        <taxon>Thalassiosirophycidae</taxon>
        <taxon>Thalassiosirales</taxon>
        <taxon>Thalassiosiraceae</taxon>
        <taxon>Thalassiosira</taxon>
    </lineage>
</organism>
<feature type="transmembrane region" description="Helical" evidence="2">
    <location>
        <begin position="69"/>
        <end position="88"/>
    </location>
</feature>
<proteinExistence type="predicted"/>
<evidence type="ECO:0000256" key="2">
    <source>
        <dbReference type="SAM" id="Phobius"/>
    </source>
</evidence>
<dbReference type="OMA" id="FGNLYYS"/>
<name>K0SB84_THAOC</name>
<accession>K0SB84</accession>
<gene>
    <name evidence="3" type="ORF">THAOC_15945</name>
</gene>
<keyword evidence="2" id="KW-1133">Transmembrane helix</keyword>
<dbReference type="EMBL" id="AGNL01018270">
    <property type="protein sequence ID" value="EJK63398.1"/>
    <property type="molecule type" value="Genomic_DNA"/>
</dbReference>
<sequence>MKALRPSFPRDPRASNADDEGPARTRGSPRALLWSVFFVFSLIAVGSVYEAVRYQRFYSHSSSEQTWAVGSSTAVFLLAFAAVTVQMIPAVNAGLIGSKLELGAIVGNLAFSSVSVGCATNPASGMAINSTGGISFGNLYYSTWACAVLGVMLLASYLRTERGFDINSELHARGRRFRHWAVLALTSLVVMGSAASSHDAKCYDRDVKPEPYCGRASYGVSAGCIGCVASLSIVAARMSCVKREGGEDGPNRAMFTAEAVLGMILLLVYCMAVAYLTSEEGPGAPIGNLFYASWLSLGFAAAALSSCLQEWQAAGAMVRGESMDAPSRIGVDSFTSSHIGVQPGTFADDVEGISTQSQLDRMNNELSGSTRNSVEPPSVFTQPSSIGEVRISDALANE</sequence>
<keyword evidence="4" id="KW-1185">Reference proteome</keyword>
<dbReference type="AlphaFoldDB" id="K0SB84"/>
<feature type="transmembrane region" description="Helical" evidence="2">
    <location>
        <begin position="100"/>
        <end position="119"/>
    </location>
</feature>
<dbReference type="Proteomes" id="UP000266841">
    <property type="component" value="Unassembled WGS sequence"/>
</dbReference>
<reference evidence="3 4" key="1">
    <citation type="journal article" date="2012" name="Genome Biol.">
        <title>Genome and low-iron response of an oceanic diatom adapted to chronic iron limitation.</title>
        <authorList>
            <person name="Lommer M."/>
            <person name="Specht M."/>
            <person name="Roy A.S."/>
            <person name="Kraemer L."/>
            <person name="Andreson R."/>
            <person name="Gutowska M.A."/>
            <person name="Wolf J."/>
            <person name="Bergner S.V."/>
            <person name="Schilhabel M.B."/>
            <person name="Klostermeier U.C."/>
            <person name="Beiko R.G."/>
            <person name="Rosenstiel P."/>
            <person name="Hippler M."/>
            <person name="Laroche J."/>
        </authorList>
    </citation>
    <scope>NUCLEOTIDE SEQUENCE [LARGE SCALE GENOMIC DNA]</scope>
    <source>
        <strain evidence="3 4">CCMP1005</strain>
    </source>
</reference>
<protein>
    <submittedName>
        <fullName evidence="3">Uncharacterized protein</fullName>
    </submittedName>
</protein>
<feature type="region of interest" description="Disordered" evidence="1">
    <location>
        <begin position="364"/>
        <end position="383"/>
    </location>
</feature>
<feature type="transmembrane region" description="Helical" evidence="2">
    <location>
        <begin position="289"/>
        <end position="308"/>
    </location>
</feature>
<feature type="transmembrane region" description="Helical" evidence="2">
    <location>
        <begin position="139"/>
        <end position="158"/>
    </location>
</feature>
<feature type="region of interest" description="Disordered" evidence="1">
    <location>
        <begin position="1"/>
        <end position="26"/>
    </location>
</feature>
<dbReference type="OrthoDB" id="37773at2759"/>
<evidence type="ECO:0000313" key="3">
    <source>
        <dbReference type="EMBL" id="EJK63398.1"/>
    </source>
</evidence>
<keyword evidence="2" id="KW-0472">Membrane</keyword>
<feature type="transmembrane region" description="Helical" evidence="2">
    <location>
        <begin position="257"/>
        <end position="277"/>
    </location>
</feature>
<keyword evidence="2" id="KW-0812">Transmembrane</keyword>
<evidence type="ECO:0000256" key="1">
    <source>
        <dbReference type="SAM" id="MobiDB-lite"/>
    </source>
</evidence>
<evidence type="ECO:0000313" key="4">
    <source>
        <dbReference type="Proteomes" id="UP000266841"/>
    </source>
</evidence>